<dbReference type="EMBL" id="CM046397">
    <property type="protein sequence ID" value="KAI8535052.1"/>
    <property type="molecule type" value="Genomic_DNA"/>
</dbReference>
<sequence length="501" mass="55983">MDEKIAVVGKPVLVELVKVAQKRGMMGSKGNWKQFLAVYDKQFGASLSDPAKRSVDALASFLKTFSQEDDLTFFKKILQCHSTVEELKEESNGVESPEQRLVQLTLEHPQYPLDYSFPSHEEGWLVTKLGKKKKTIRSTALIAIDCEMALCEDGTEALVRVCVVDRNLQIKLNEHVNPNKAVADYRTEITGLTAKDLEGVTCSLVDVQKSMKKLLSHGTILIGHSLNNDMQALKLDHGRVIDTSLIFKYADETSWRRPSLKNLCKASSSFLAHFFVAVLGYEVRKKGDPHNCVDDACAAMKLVLAKLESGFDNVIPLVHEDVPVIERSKLLLHRIPVNVPSEELCKIVPGDFTIEIKPNKKAGRDKYSAFAIYKNQREANQAFESINGNKEKDSSGLPQKCTSFQLDSGMTGSIYVRKMANDDPLGLASSRKRPLQVEETTAESKKLHSDRGVKEQTLSGSDVCDDHVMEIERLKQKLKQRDEEISNLNKLVVALTRKQGL</sequence>
<dbReference type="Proteomes" id="UP001062846">
    <property type="component" value="Chromosome 10"/>
</dbReference>
<proteinExistence type="predicted"/>
<gene>
    <name evidence="1" type="ORF">RHMOL_Rhmol10G0145000</name>
</gene>
<keyword evidence="2" id="KW-1185">Reference proteome</keyword>
<evidence type="ECO:0000313" key="2">
    <source>
        <dbReference type="Proteomes" id="UP001062846"/>
    </source>
</evidence>
<accession>A0ACC0M395</accession>
<comment type="caution">
    <text evidence="1">The sequence shown here is derived from an EMBL/GenBank/DDBJ whole genome shotgun (WGS) entry which is preliminary data.</text>
</comment>
<evidence type="ECO:0000313" key="1">
    <source>
        <dbReference type="EMBL" id="KAI8535052.1"/>
    </source>
</evidence>
<protein>
    <submittedName>
        <fullName evidence="1">Uncharacterized protein</fullName>
    </submittedName>
</protein>
<reference evidence="1" key="1">
    <citation type="submission" date="2022-02" db="EMBL/GenBank/DDBJ databases">
        <title>Plant Genome Project.</title>
        <authorList>
            <person name="Zhang R.-G."/>
        </authorList>
    </citation>
    <scope>NUCLEOTIDE SEQUENCE</scope>
    <source>
        <strain evidence="1">AT1</strain>
    </source>
</reference>
<organism evidence="1 2">
    <name type="scientific">Rhododendron molle</name>
    <name type="common">Chinese azalea</name>
    <name type="synonym">Azalea mollis</name>
    <dbReference type="NCBI Taxonomy" id="49168"/>
    <lineage>
        <taxon>Eukaryota</taxon>
        <taxon>Viridiplantae</taxon>
        <taxon>Streptophyta</taxon>
        <taxon>Embryophyta</taxon>
        <taxon>Tracheophyta</taxon>
        <taxon>Spermatophyta</taxon>
        <taxon>Magnoliopsida</taxon>
        <taxon>eudicotyledons</taxon>
        <taxon>Gunneridae</taxon>
        <taxon>Pentapetalae</taxon>
        <taxon>asterids</taxon>
        <taxon>Ericales</taxon>
        <taxon>Ericaceae</taxon>
        <taxon>Ericoideae</taxon>
        <taxon>Rhodoreae</taxon>
        <taxon>Rhododendron</taxon>
    </lineage>
</organism>
<name>A0ACC0M395_RHOML</name>